<keyword evidence="16" id="KW-1185">Reference proteome</keyword>
<dbReference type="InterPro" id="IPR031314">
    <property type="entry name" value="DNK_dom"/>
</dbReference>
<dbReference type="Pfam" id="PF01712">
    <property type="entry name" value="dNK"/>
    <property type="match status" value="1"/>
</dbReference>
<dbReference type="Proteomes" id="UP001596997">
    <property type="component" value="Unassembled WGS sequence"/>
</dbReference>
<dbReference type="GO" id="GO:0003848">
    <property type="term" value="F:2-amino-4-hydroxy-6-hydroxymethyldihydropteridine diphosphokinase activity"/>
    <property type="evidence" value="ECO:0007669"/>
    <property type="project" value="UniProtKB-EC"/>
</dbReference>
<evidence type="ECO:0000256" key="12">
    <source>
        <dbReference type="ARBA" id="ARBA00033413"/>
    </source>
</evidence>
<gene>
    <name evidence="15" type="primary">folK</name>
    <name evidence="15" type="ORF">ACFQ1O_13905</name>
</gene>
<evidence type="ECO:0000256" key="2">
    <source>
        <dbReference type="ARBA" id="ARBA00005810"/>
    </source>
</evidence>
<dbReference type="EC" id="2.7.6.3" evidence="3"/>
<keyword evidence="7" id="KW-0418">Kinase</keyword>
<evidence type="ECO:0000256" key="8">
    <source>
        <dbReference type="ARBA" id="ARBA00022840"/>
    </source>
</evidence>
<feature type="domain" description="7,8-dihydro-6-hydroxymethylpterin-pyrophosphokinase" evidence="13">
    <location>
        <begin position="8"/>
        <end position="135"/>
    </location>
</feature>
<dbReference type="InterPro" id="IPR000550">
    <property type="entry name" value="Hppk"/>
</dbReference>
<comment type="caution">
    <text evidence="15">The sequence shown here is derived from an EMBL/GenBank/DDBJ whole genome shotgun (WGS) entry which is preliminary data.</text>
</comment>
<protein>
    <recommendedName>
        <fullName evidence="4">2-amino-4-hydroxy-6-hydroxymethyldihydropteridine pyrophosphokinase</fullName>
        <ecNumber evidence="3">2.7.6.3</ecNumber>
    </recommendedName>
    <alternativeName>
        <fullName evidence="11">6-hydroxymethyl-7,8-dihydropterin pyrophosphokinase</fullName>
    </alternativeName>
    <alternativeName>
        <fullName evidence="12">7,8-dihydro-6-hydroxymethylpterin-pyrophosphokinase</fullName>
    </alternativeName>
</protein>
<dbReference type="CDD" id="cd00483">
    <property type="entry name" value="HPPK"/>
    <property type="match status" value="1"/>
</dbReference>
<dbReference type="Gene3D" id="3.30.70.560">
    <property type="entry name" value="7,8-Dihydro-6-hydroxymethylpterin-pyrophosphokinase HPPK"/>
    <property type="match status" value="1"/>
</dbReference>
<organism evidence="15 16">
    <name type="scientific">Pseudofulvibacter geojedonensis</name>
    <dbReference type="NCBI Taxonomy" id="1123758"/>
    <lineage>
        <taxon>Bacteria</taxon>
        <taxon>Pseudomonadati</taxon>
        <taxon>Bacteroidota</taxon>
        <taxon>Flavobacteriia</taxon>
        <taxon>Flavobacteriales</taxon>
        <taxon>Flavobacteriaceae</taxon>
        <taxon>Pseudofulvibacter</taxon>
    </lineage>
</organism>
<feature type="domain" description="Deoxynucleoside kinase" evidence="14">
    <location>
        <begin position="182"/>
        <end position="369"/>
    </location>
</feature>
<accession>A0ABW3I635</accession>
<dbReference type="CDD" id="cd01673">
    <property type="entry name" value="dNK"/>
    <property type="match status" value="1"/>
</dbReference>
<keyword evidence="8" id="KW-0067">ATP-binding</keyword>
<comment type="pathway">
    <text evidence="1">Cofactor biosynthesis; tetrahydrofolate biosynthesis; 2-amino-4-hydroxy-6-hydroxymethyl-7,8-dihydropteridine diphosphate from 7,8-dihydroneopterin triphosphate: step 4/4.</text>
</comment>
<dbReference type="InterPro" id="IPR027417">
    <property type="entry name" value="P-loop_NTPase"/>
</dbReference>
<sequence>MNLLQKIFLSLGTNQGNRLQNLQLAVDKIFEQVGNVIQVSPVYETPSWGFESDDFLNCCIEITSFLSPEELLIKFQQIEIELGRKEKTTSGYQARVIDIDILFINDKVVRTNKLSIPHKDIDKRNFVLTPLADIAKEFKHPVTEKTVLALKEACLDTDLPIKLSECLNNPPNDFNLSKYNFIAIEGNIGCGKTSLATMISQDFKAKLILERFADNAFLPKFYEDQQRFAFPLEMSFLADRYQQLSDDIAQYDLFADFMVSDYHISKSLTFAKVTLPEDEFGLYRKFFNVIYKDMQQPDLYVYLYQNTERLLQNIKKRGREYEQNIQPEYLEKLNKGYVEFMKSQPKLNVKVIDVSDLDFVKSREDYLKVLIQLLG</sequence>
<reference evidence="16" key="1">
    <citation type="journal article" date="2019" name="Int. J. Syst. Evol. Microbiol.">
        <title>The Global Catalogue of Microorganisms (GCM) 10K type strain sequencing project: providing services to taxonomists for standard genome sequencing and annotation.</title>
        <authorList>
            <consortium name="The Broad Institute Genomics Platform"/>
            <consortium name="The Broad Institute Genome Sequencing Center for Infectious Disease"/>
            <person name="Wu L."/>
            <person name="Ma J."/>
        </authorList>
    </citation>
    <scope>NUCLEOTIDE SEQUENCE [LARGE SCALE GENOMIC DNA]</scope>
    <source>
        <strain evidence="16">CCUG 62114</strain>
    </source>
</reference>
<evidence type="ECO:0000256" key="10">
    <source>
        <dbReference type="ARBA" id="ARBA00029409"/>
    </source>
</evidence>
<name>A0ABW3I635_9FLAO</name>
<dbReference type="SUPFAM" id="SSF52540">
    <property type="entry name" value="P-loop containing nucleoside triphosphate hydrolases"/>
    <property type="match status" value="1"/>
</dbReference>
<evidence type="ECO:0000256" key="1">
    <source>
        <dbReference type="ARBA" id="ARBA00005051"/>
    </source>
</evidence>
<keyword evidence="9" id="KW-0289">Folate biosynthesis</keyword>
<dbReference type="RefSeq" id="WP_377716947.1">
    <property type="nucleotide sequence ID" value="NZ_JBHTJM010000011.1"/>
</dbReference>
<keyword evidence="5 15" id="KW-0808">Transferase</keyword>
<dbReference type="NCBIfam" id="TIGR01498">
    <property type="entry name" value="folK"/>
    <property type="match status" value="1"/>
</dbReference>
<evidence type="ECO:0000256" key="9">
    <source>
        <dbReference type="ARBA" id="ARBA00022909"/>
    </source>
</evidence>
<comment type="similarity">
    <text evidence="2">Belongs to the HPPK family.</text>
</comment>
<dbReference type="SUPFAM" id="SSF55083">
    <property type="entry name" value="6-hydroxymethyl-7,8-dihydropterin pyrophosphokinase, HPPK"/>
    <property type="match status" value="1"/>
</dbReference>
<dbReference type="PANTHER" id="PTHR43071:SF1">
    <property type="entry name" value="2-AMINO-4-HYDROXY-6-HYDROXYMETHYLDIHYDROPTERIDINE PYROPHOSPHOKINASE"/>
    <property type="match status" value="1"/>
</dbReference>
<evidence type="ECO:0000256" key="5">
    <source>
        <dbReference type="ARBA" id="ARBA00022679"/>
    </source>
</evidence>
<dbReference type="InterPro" id="IPR035907">
    <property type="entry name" value="Hppk_sf"/>
</dbReference>
<evidence type="ECO:0000256" key="3">
    <source>
        <dbReference type="ARBA" id="ARBA00013253"/>
    </source>
</evidence>
<dbReference type="EMBL" id="JBHTJM010000011">
    <property type="protein sequence ID" value="MFD0965107.1"/>
    <property type="molecule type" value="Genomic_DNA"/>
</dbReference>
<comment type="function">
    <text evidence="10">Catalyzes the transfer of pyrophosphate from adenosine triphosphate (ATP) to 6-hydroxymethyl-7,8-dihydropterin, an enzymatic step in folate biosynthesis pathway.</text>
</comment>
<evidence type="ECO:0000313" key="15">
    <source>
        <dbReference type="EMBL" id="MFD0965107.1"/>
    </source>
</evidence>
<evidence type="ECO:0000256" key="6">
    <source>
        <dbReference type="ARBA" id="ARBA00022741"/>
    </source>
</evidence>
<keyword evidence="6" id="KW-0547">Nucleotide-binding</keyword>
<evidence type="ECO:0000259" key="14">
    <source>
        <dbReference type="Pfam" id="PF01712"/>
    </source>
</evidence>
<dbReference type="Pfam" id="PF01288">
    <property type="entry name" value="HPPK"/>
    <property type="match status" value="1"/>
</dbReference>
<evidence type="ECO:0000313" key="16">
    <source>
        <dbReference type="Proteomes" id="UP001596997"/>
    </source>
</evidence>
<evidence type="ECO:0000256" key="11">
    <source>
        <dbReference type="ARBA" id="ARBA00029766"/>
    </source>
</evidence>
<proteinExistence type="inferred from homology"/>
<dbReference type="Gene3D" id="3.40.50.300">
    <property type="entry name" value="P-loop containing nucleotide triphosphate hydrolases"/>
    <property type="match status" value="1"/>
</dbReference>
<evidence type="ECO:0000256" key="7">
    <source>
        <dbReference type="ARBA" id="ARBA00022777"/>
    </source>
</evidence>
<dbReference type="PANTHER" id="PTHR43071">
    <property type="entry name" value="2-AMINO-4-HYDROXY-6-HYDROXYMETHYLDIHYDROPTERIDINE PYROPHOSPHOKINASE"/>
    <property type="match status" value="1"/>
</dbReference>
<evidence type="ECO:0000259" key="13">
    <source>
        <dbReference type="Pfam" id="PF01288"/>
    </source>
</evidence>
<evidence type="ECO:0000256" key="4">
    <source>
        <dbReference type="ARBA" id="ARBA00016218"/>
    </source>
</evidence>